<sequence>MNNEINNNYSTFAEKYDQLFDSELYQEWVNFVTNITQATSVLDVGGGAGRLAVLLAQRGYNVDVLDLSPEMLALAQKHANQSKVDLNLLQADMRDFSDWTVRYPLIVSFADSLNYLPNLNDFKSAVAQVYEHLENGGKFLFDVITPHQVNVLYDNYHYNNDDDDENIFMWTSYPGEEVNSVDHDLKFFVYDSHVDAFKVMREIHHEQTYDLKTYQQVLEQAGFHDIEVSANFGHDSIDETSERWFFKAVK</sequence>
<keyword evidence="3" id="KW-0489">Methyltransferase</keyword>
<gene>
    <name evidence="3" type="ORF">ESZ47_06310</name>
</gene>
<evidence type="ECO:0000256" key="1">
    <source>
        <dbReference type="ARBA" id="ARBA00022679"/>
    </source>
</evidence>
<dbReference type="SUPFAM" id="SSF53335">
    <property type="entry name" value="S-adenosyl-L-methionine-dependent methyltransferases"/>
    <property type="match status" value="1"/>
</dbReference>
<name>A0A652NE67_9LACO</name>
<dbReference type="EMBL" id="SDGY01000002">
    <property type="protein sequence ID" value="TYC46461.1"/>
    <property type="molecule type" value="Genomic_DNA"/>
</dbReference>
<dbReference type="RefSeq" id="WP_148605806.1">
    <property type="nucleotide sequence ID" value="NZ_SDGY01000002.1"/>
</dbReference>
<dbReference type="Gene3D" id="3.40.50.150">
    <property type="entry name" value="Vaccinia Virus protein VP39"/>
    <property type="match status" value="1"/>
</dbReference>
<dbReference type="GO" id="GO:0008168">
    <property type="term" value="F:methyltransferase activity"/>
    <property type="evidence" value="ECO:0007669"/>
    <property type="project" value="UniProtKB-KW"/>
</dbReference>
<evidence type="ECO:0000259" key="2">
    <source>
        <dbReference type="Pfam" id="PF13649"/>
    </source>
</evidence>
<evidence type="ECO:0000313" key="3">
    <source>
        <dbReference type="EMBL" id="TYC46461.1"/>
    </source>
</evidence>
<dbReference type="Pfam" id="PF13649">
    <property type="entry name" value="Methyltransf_25"/>
    <property type="match status" value="1"/>
</dbReference>
<organism evidence="3 4">
    <name type="scientific">Leuconostoc litchii</name>
    <dbReference type="NCBI Taxonomy" id="1981069"/>
    <lineage>
        <taxon>Bacteria</taxon>
        <taxon>Bacillati</taxon>
        <taxon>Bacillota</taxon>
        <taxon>Bacilli</taxon>
        <taxon>Lactobacillales</taxon>
        <taxon>Lactobacillaceae</taxon>
        <taxon>Leuconostoc</taxon>
    </lineage>
</organism>
<dbReference type="OrthoDB" id="9811589at2"/>
<dbReference type="Gene3D" id="2.20.25.110">
    <property type="entry name" value="S-adenosyl-L-methionine-dependent methyltransferases"/>
    <property type="match status" value="1"/>
</dbReference>
<keyword evidence="4" id="KW-1185">Reference proteome</keyword>
<dbReference type="InterPro" id="IPR041698">
    <property type="entry name" value="Methyltransf_25"/>
</dbReference>
<accession>A0A652NE67</accession>
<keyword evidence="1 3" id="KW-0808">Transferase</keyword>
<reference evidence="3 4" key="1">
    <citation type="submission" date="2019-01" db="EMBL/GenBank/DDBJ databases">
        <title>Leuconostoc litchii sp. nov., a novel lactic acid bacterium isolated from lychee.</title>
        <authorList>
            <person name="Wang L.-T."/>
        </authorList>
    </citation>
    <scope>NUCLEOTIDE SEQUENCE [LARGE SCALE GENOMIC DNA]</scope>
    <source>
        <strain evidence="3 4">MB7</strain>
    </source>
</reference>
<dbReference type="Proteomes" id="UP000442244">
    <property type="component" value="Unassembled WGS sequence"/>
</dbReference>
<dbReference type="GO" id="GO:0032259">
    <property type="term" value="P:methylation"/>
    <property type="evidence" value="ECO:0007669"/>
    <property type="project" value="UniProtKB-KW"/>
</dbReference>
<evidence type="ECO:0000313" key="4">
    <source>
        <dbReference type="Proteomes" id="UP000442244"/>
    </source>
</evidence>
<dbReference type="AlphaFoldDB" id="A0A652NE67"/>
<dbReference type="PANTHER" id="PTHR43861">
    <property type="entry name" value="TRANS-ACONITATE 2-METHYLTRANSFERASE-RELATED"/>
    <property type="match status" value="1"/>
</dbReference>
<dbReference type="InterPro" id="IPR029063">
    <property type="entry name" value="SAM-dependent_MTases_sf"/>
</dbReference>
<comment type="caution">
    <text evidence="3">The sequence shown here is derived from an EMBL/GenBank/DDBJ whole genome shotgun (WGS) entry which is preliminary data.</text>
</comment>
<dbReference type="CDD" id="cd02440">
    <property type="entry name" value="AdoMet_MTases"/>
    <property type="match status" value="1"/>
</dbReference>
<proteinExistence type="predicted"/>
<feature type="domain" description="Methyltransferase" evidence="2">
    <location>
        <begin position="41"/>
        <end position="137"/>
    </location>
</feature>
<protein>
    <submittedName>
        <fullName evidence="3">Class I SAM-dependent methyltransferase</fullName>
    </submittedName>
</protein>